<dbReference type="Pfam" id="PF00990">
    <property type="entry name" value="GGDEF"/>
    <property type="match status" value="1"/>
</dbReference>
<feature type="transmembrane region" description="Helical" evidence="1">
    <location>
        <begin position="120"/>
        <end position="143"/>
    </location>
</feature>
<dbReference type="SMART" id="SM00267">
    <property type="entry name" value="GGDEF"/>
    <property type="match status" value="1"/>
</dbReference>
<feature type="transmembrane region" description="Helical" evidence="1">
    <location>
        <begin position="25"/>
        <end position="43"/>
    </location>
</feature>
<evidence type="ECO:0000313" key="5">
    <source>
        <dbReference type="Proteomes" id="UP001059617"/>
    </source>
</evidence>
<dbReference type="InterPro" id="IPR001633">
    <property type="entry name" value="EAL_dom"/>
</dbReference>
<evidence type="ECO:0000313" key="4">
    <source>
        <dbReference type="EMBL" id="UWP86233.1"/>
    </source>
</evidence>
<dbReference type="InterPro" id="IPR050706">
    <property type="entry name" value="Cyclic-di-GMP_PDE-like"/>
</dbReference>
<sequence length="641" mass="69134">MRTLIRMLPSGRPLPEQDWRARHKAILWIVAVHAVGLFAYGLLQGLSVQHAFADVAPLIGALGVAGARGFSRHLRSAAATLGLMGSSAILVHLGHGMIEMHFHFFVMLVVITFYQEWRTFLLAAAFVLVEHAVVGVLAPQLVYNHADAWRHPVRWAVIHALFVTGAAVAAIVNWRFADRAQDAERAIAARLAHEASHDPLTGALNRREFDRRLAAALEEPIPPSGHALCFLDLDRFKIVNDSCGHGAGDILLCQVTGLISGELDDADVLARVGGDEFVVLLRNRTPEAATATAERILHAVARHRFPHDGRVFSVGLSIGVVPITAGGVDAQDAVRAADAACYAAKHAGRNRVHVVAAGDDRLDRQRGLAHWAERVVSAVNDDALVLYYQPIVPTGPSSGGPFGELLVRMRGEDGSLIGPGAFLPAAERYNLVTAIDRWVIGAALDRLAERYRDGVPGDELFSINLSGGSLGDDALLAFIREQLRGHRIPPRALCFEVTETVAIADLERAVAFITELRALGCRFALDDFGSGLSGFAYLKQLPVDLVKIDGNFVRGITSDPVDRAMVESVNRVSHEMGLRTVAEFVEDDTVLDELRLIGVDHAQGYGTGAPVPFDDWLLAHPPAAGRAPAEAPSPARAPQLL</sequence>
<proteinExistence type="predicted"/>
<dbReference type="CDD" id="cd01948">
    <property type="entry name" value="EAL"/>
    <property type="match status" value="1"/>
</dbReference>
<dbReference type="PANTHER" id="PTHR33121">
    <property type="entry name" value="CYCLIC DI-GMP PHOSPHODIESTERASE PDEF"/>
    <property type="match status" value="1"/>
</dbReference>
<dbReference type="PANTHER" id="PTHR33121:SF23">
    <property type="entry name" value="CYCLIC DI-GMP PHOSPHODIESTERASE PDEB"/>
    <property type="match status" value="1"/>
</dbReference>
<dbReference type="InterPro" id="IPR000160">
    <property type="entry name" value="GGDEF_dom"/>
</dbReference>
<keyword evidence="1" id="KW-0472">Membrane</keyword>
<protein>
    <submittedName>
        <fullName evidence="4">EAL domain-containing protein</fullName>
    </submittedName>
</protein>
<feature type="transmembrane region" description="Helical" evidence="1">
    <location>
        <begin position="88"/>
        <end position="114"/>
    </location>
</feature>
<feature type="domain" description="EAL" evidence="2">
    <location>
        <begin position="368"/>
        <end position="624"/>
    </location>
</feature>
<gene>
    <name evidence="4" type="ORF">Dfulv_19115</name>
</gene>
<dbReference type="Pfam" id="PF00563">
    <property type="entry name" value="EAL"/>
    <property type="match status" value="1"/>
</dbReference>
<organism evidence="4 5">
    <name type="scientific">Dactylosporangium fulvum</name>
    <dbReference type="NCBI Taxonomy" id="53359"/>
    <lineage>
        <taxon>Bacteria</taxon>
        <taxon>Bacillati</taxon>
        <taxon>Actinomycetota</taxon>
        <taxon>Actinomycetes</taxon>
        <taxon>Micromonosporales</taxon>
        <taxon>Micromonosporaceae</taxon>
        <taxon>Dactylosporangium</taxon>
    </lineage>
</organism>
<name>A0ABY5WC30_9ACTN</name>
<evidence type="ECO:0000259" key="3">
    <source>
        <dbReference type="PROSITE" id="PS50887"/>
    </source>
</evidence>
<dbReference type="NCBIfam" id="TIGR00254">
    <property type="entry name" value="GGDEF"/>
    <property type="match status" value="1"/>
</dbReference>
<dbReference type="InterPro" id="IPR035919">
    <property type="entry name" value="EAL_sf"/>
</dbReference>
<accession>A0ABY5WC30</accession>
<dbReference type="Gene3D" id="3.30.70.270">
    <property type="match status" value="1"/>
</dbReference>
<evidence type="ECO:0000259" key="2">
    <source>
        <dbReference type="PROSITE" id="PS50883"/>
    </source>
</evidence>
<dbReference type="SUPFAM" id="SSF141868">
    <property type="entry name" value="EAL domain-like"/>
    <property type="match status" value="1"/>
</dbReference>
<dbReference type="Gene3D" id="3.20.20.450">
    <property type="entry name" value="EAL domain"/>
    <property type="match status" value="1"/>
</dbReference>
<keyword evidence="1" id="KW-0812">Transmembrane</keyword>
<dbReference type="InterPro" id="IPR029787">
    <property type="entry name" value="Nucleotide_cyclase"/>
</dbReference>
<dbReference type="CDD" id="cd01949">
    <property type="entry name" value="GGDEF"/>
    <property type="match status" value="1"/>
</dbReference>
<dbReference type="SUPFAM" id="SSF55073">
    <property type="entry name" value="Nucleotide cyclase"/>
    <property type="match status" value="1"/>
</dbReference>
<dbReference type="RefSeq" id="WP_259865342.1">
    <property type="nucleotide sequence ID" value="NZ_BAAAST010000018.1"/>
</dbReference>
<feature type="domain" description="GGDEF" evidence="3">
    <location>
        <begin position="224"/>
        <end position="357"/>
    </location>
</feature>
<keyword evidence="5" id="KW-1185">Reference proteome</keyword>
<reference evidence="4" key="1">
    <citation type="submission" date="2021-04" db="EMBL/GenBank/DDBJ databases">
        <authorList>
            <person name="Hartkoorn R.C."/>
            <person name="Beaudoing E."/>
            <person name="Hot D."/>
        </authorList>
    </citation>
    <scope>NUCLEOTIDE SEQUENCE</scope>
    <source>
        <strain evidence="4">NRRL B-16292</strain>
    </source>
</reference>
<feature type="transmembrane region" description="Helical" evidence="1">
    <location>
        <begin position="155"/>
        <end position="176"/>
    </location>
</feature>
<evidence type="ECO:0000256" key="1">
    <source>
        <dbReference type="SAM" id="Phobius"/>
    </source>
</evidence>
<reference evidence="4" key="2">
    <citation type="submission" date="2022-09" db="EMBL/GenBank/DDBJ databases">
        <title>Biosynthetic gene clusters of Dactylosporangioum fulvum.</title>
        <authorList>
            <person name="Caradec T."/>
        </authorList>
    </citation>
    <scope>NUCLEOTIDE SEQUENCE</scope>
    <source>
        <strain evidence="4">NRRL B-16292</strain>
    </source>
</reference>
<dbReference type="EMBL" id="CP073720">
    <property type="protein sequence ID" value="UWP86233.1"/>
    <property type="molecule type" value="Genomic_DNA"/>
</dbReference>
<dbReference type="PROSITE" id="PS50887">
    <property type="entry name" value="GGDEF"/>
    <property type="match status" value="1"/>
</dbReference>
<dbReference type="PROSITE" id="PS50883">
    <property type="entry name" value="EAL"/>
    <property type="match status" value="1"/>
</dbReference>
<dbReference type="Proteomes" id="UP001059617">
    <property type="component" value="Chromosome"/>
</dbReference>
<dbReference type="InterPro" id="IPR043128">
    <property type="entry name" value="Rev_trsase/Diguanyl_cyclase"/>
</dbReference>
<keyword evidence="1" id="KW-1133">Transmembrane helix</keyword>
<dbReference type="SMART" id="SM00052">
    <property type="entry name" value="EAL"/>
    <property type="match status" value="1"/>
</dbReference>